<dbReference type="SUPFAM" id="SSF50692">
    <property type="entry name" value="ADC-like"/>
    <property type="match status" value="1"/>
</dbReference>
<evidence type="ECO:0000259" key="5">
    <source>
        <dbReference type="PROSITE" id="PS51669"/>
    </source>
</evidence>
<comment type="similarity">
    <text evidence="1">Belongs to the prokaryotic molybdopterin-containing oxidoreductase family.</text>
</comment>
<reference evidence="6 7" key="1">
    <citation type="journal article" date="2015" name="Genome Announc.">
        <title>Complete Genome Sequence of Polypropylene Glycol- and Polyethylene Glycol-Degrading Sphingopyxis macrogoltabida Strain EY-1.</title>
        <authorList>
            <person name="Ohtsubo Y."/>
            <person name="Nagata Y."/>
            <person name="Numata M."/>
            <person name="Tsuchikane K."/>
            <person name="Hosoyama A."/>
            <person name="Yamazoe A."/>
            <person name="Tsuda M."/>
            <person name="Fujita N."/>
            <person name="Kawai F."/>
        </authorList>
    </citation>
    <scope>NUCLEOTIDE SEQUENCE [LARGE SCALE GENOMIC DNA]</scope>
    <source>
        <strain evidence="6 7">EY-1</strain>
    </source>
</reference>
<dbReference type="GO" id="GO:0046872">
    <property type="term" value="F:metal ion binding"/>
    <property type="evidence" value="ECO:0007669"/>
    <property type="project" value="UniProtKB-KW"/>
</dbReference>
<dbReference type="GO" id="GO:0016491">
    <property type="term" value="F:oxidoreductase activity"/>
    <property type="evidence" value="ECO:0007669"/>
    <property type="project" value="InterPro"/>
</dbReference>
<evidence type="ECO:0000256" key="3">
    <source>
        <dbReference type="ARBA" id="ARBA00023004"/>
    </source>
</evidence>
<dbReference type="AlphaFoldDB" id="A0A0N9V1G2"/>
<dbReference type="SUPFAM" id="SSF53706">
    <property type="entry name" value="Formate dehydrogenase/DMSO reductase, domains 1-3"/>
    <property type="match status" value="1"/>
</dbReference>
<protein>
    <recommendedName>
        <fullName evidence="5">4Fe-4S Mo/W bis-MGD-type domain-containing protein</fullName>
    </recommendedName>
</protein>
<dbReference type="Proteomes" id="UP000058074">
    <property type="component" value="Chromosome"/>
</dbReference>
<dbReference type="OrthoDB" id="9759518at2"/>
<dbReference type="Gene3D" id="2.40.40.20">
    <property type="match status" value="1"/>
</dbReference>
<feature type="domain" description="4Fe-4S Mo/W bis-MGD-type" evidence="5">
    <location>
        <begin position="14"/>
        <end position="70"/>
    </location>
</feature>
<keyword evidence="4" id="KW-0411">Iron-sulfur</keyword>
<dbReference type="GO" id="GO:0043546">
    <property type="term" value="F:molybdopterin cofactor binding"/>
    <property type="evidence" value="ECO:0007669"/>
    <property type="project" value="InterPro"/>
</dbReference>
<dbReference type="Pfam" id="PF00384">
    <property type="entry name" value="Molybdopterin"/>
    <property type="match status" value="1"/>
</dbReference>
<dbReference type="PANTHER" id="PTHR43742:SF2">
    <property type="entry name" value="ASSIMILATORY NITRATE REDUCTASE CATALYTIC SUBUNIT"/>
    <property type="match status" value="1"/>
</dbReference>
<dbReference type="Gene3D" id="3.40.50.740">
    <property type="match status" value="1"/>
</dbReference>
<dbReference type="PANTHER" id="PTHR43742">
    <property type="entry name" value="TRIMETHYLAMINE-N-OXIDE REDUCTASE"/>
    <property type="match status" value="1"/>
</dbReference>
<sequence length="704" mass="76029">MTESQPKRLQPGEDGVHVTFCRLCEAHCGLAAKVEGGRITDVQPDKENPHSLGHVCLKGIAFHNVTYDPDRILTPLKRVGGPGEFAPVGWDEALDDIAVRLGQVIETHGPDAVASYKGNPIAFGIDVSFSLKAFLKTLGITKYYGAGSQDTNARLTACYLAFGSAVTYDIPDLPHTDMLLMFGANPLVSNGSMVWSPRVRHDLDAIAERGRVVVVDPRRTETARRYQHVAVRANGDIWLLLALLRVLIDEELYDADYVAAHTDGFADLAAAVARNDLTDCAERAGVDVDTIRDLARSFAATPRAVAYGRLGVCRGPHATLENFLLIALNLLGGKLGRQGGAIFSRTILGGSQKVLTGGYGDTRSRVGDFPSVAQFLASAMLPADILEPGPGQVRAMILTGGNMVMSAPGGQALVDALGQLDLIVALDLYQTESNRYADYILPVPTFFERDDYPMAGLGSMIRPFVQVTDAVIPPVGEARSEWEIFNAILTRMGKPTHGRPMDDLDKAFRLGPAGDDMGARDGWSFDKLRDVPHGVMVDLPDPYAPWPRIADGRAKLWHAMIADEFARLTPAPTDTLRLITHRDIRSLNSWLHNVPRLVRSQHPELLMHPDDAARLGVSNGEAVDLSTGAATVIVCIAVTDDMRPGTVSYPHGWGHHGGWQHANAQGGSNINWLLPVGPEAVEAISGTTIMDGLEVSIRKIADAA</sequence>
<keyword evidence="3" id="KW-0408">Iron</keyword>
<dbReference type="GO" id="GO:0051536">
    <property type="term" value="F:iron-sulfur cluster binding"/>
    <property type="evidence" value="ECO:0007669"/>
    <property type="project" value="UniProtKB-KW"/>
</dbReference>
<dbReference type="Pfam" id="PF04879">
    <property type="entry name" value="Molybdop_Fe4S4"/>
    <property type="match status" value="1"/>
</dbReference>
<dbReference type="InterPro" id="IPR009010">
    <property type="entry name" value="Asp_de-COase-like_dom_sf"/>
</dbReference>
<dbReference type="InterPro" id="IPR006657">
    <property type="entry name" value="MoPterin_dinucl-bd_dom"/>
</dbReference>
<gene>
    <name evidence="6" type="ORF">AN936_15300</name>
</gene>
<evidence type="ECO:0000313" key="6">
    <source>
        <dbReference type="EMBL" id="ALH81669.1"/>
    </source>
</evidence>
<dbReference type="SMART" id="SM00926">
    <property type="entry name" value="Molybdop_Fe4S4"/>
    <property type="match status" value="1"/>
</dbReference>
<dbReference type="Pfam" id="PF01568">
    <property type="entry name" value="Molydop_binding"/>
    <property type="match status" value="1"/>
</dbReference>
<dbReference type="RefSeq" id="WP_054588824.1">
    <property type="nucleotide sequence ID" value="NZ_CP012700.1"/>
</dbReference>
<dbReference type="PROSITE" id="PS51669">
    <property type="entry name" value="4FE4S_MOW_BIS_MGD"/>
    <property type="match status" value="1"/>
</dbReference>
<evidence type="ECO:0000313" key="7">
    <source>
        <dbReference type="Proteomes" id="UP000058074"/>
    </source>
</evidence>
<organism evidence="6 7">
    <name type="scientific">Sphingopyxis macrogoltabida</name>
    <name type="common">Sphingomonas macrogoltabidus</name>
    <dbReference type="NCBI Taxonomy" id="33050"/>
    <lineage>
        <taxon>Bacteria</taxon>
        <taxon>Pseudomonadati</taxon>
        <taxon>Pseudomonadota</taxon>
        <taxon>Alphaproteobacteria</taxon>
        <taxon>Sphingomonadales</taxon>
        <taxon>Sphingomonadaceae</taxon>
        <taxon>Sphingopyxis</taxon>
    </lineage>
</organism>
<proteinExistence type="inferred from homology"/>
<evidence type="ECO:0000256" key="1">
    <source>
        <dbReference type="ARBA" id="ARBA00010312"/>
    </source>
</evidence>
<dbReference type="EMBL" id="CP012700">
    <property type="protein sequence ID" value="ALH81669.1"/>
    <property type="molecule type" value="Genomic_DNA"/>
</dbReference>
<accession>A0A0N9V1G2</accession>
<name>A0A0N9V1G2_SPHMC</name>
<dbReference type="PATRIC" id="fig|33050.5.peg.3173"/>
<dbReference type="InterPro" id="IPR050612">
    <property type="entry name" value="Prok_Mopterin_Oxidored"/>
</dbReference>
<dbReference type="Gene3D" id="3.40.228.10">
    <property type="entry name" value="Dimethylsulfoxide Reductase, domain 2"/>
    <property type="match status" value="1"/>
</dbReference>
<keyword evidence="2" id="KW-0479">Metal-binding</keyword>
<evidence type="ECO:0000256" key="2">
    <source>
        <dbReference type="ARBA" id="ARBA00022723"/>
    </source>
</evidence>
<dbReference type="InterPro" id="IPR006656">
    <property type="entry name" value="Mopterin_OxRdtase"/>
</dbReference>
<dbReference type="Gene3D" id="2.20.25.90">
    <property type="entry name" value="ADC-like domains"/>
    <property type="match status" value="1"/>
</dbReference>
<evidence type="ECO:0000256" key="4">
    <source>
        <dbReference type="ARBA" id="ARBA00023014"/>
    </source>
</evidence>
<dbReference type="KEGG" id="smag:AN936_15300"/>
<dbReference type="InterPro" id="IPR006963">
    <property type="entry name" value="Mopterin_OxRdtase_4Fe-4S_dom"/>
</dbReference>